<organism evidence="2 3">
    <name type="scientific">Colletotrichum zoysiae</name>
    <dbReference type="NCBI Taxonomy" id="1216348"/>
    <lineage>
        <taxon>Eukaryota</taxon>
        <taxon>Fungi</taxon>
        <taxon>Dikarya</taxon>
        <taxon>Ascomycota</taxon>
        <taxon>Pezizomycotina</taxon>
        <taxon>Sordariomycetes</taxon>
        <taxon>Hypocreomycetidae</taxon>
        <taxon>Glomerellales</taxon>
        <taxon>Glomerellaceae</taxon>
        <taxon>Colletotrichum</taxon>
        <taxon>Colletotrichum graminicola species complex</taxon>
    </lineage>
</organism>
<name>A0AAD9HUP2_9PEZI</name>
<feature type="compositionally biased region" description="Polar residues" evidence="1">
    <location>
        <begin position="88"/>
        <end position="101"/>
    </location>
</feature>
<reference evidence="2" key="1">
    <citation type="submission" date="2021-06" db="EMBL/GenBank/DDBJ databases">
        <title>Comparative genomics, transcriptomics and evolutionary studies reveal genomic signatures of adaptation to plant cell wall in hemibiotrophic fungi.</title>
        <authorList>
            <consortium name="DOE Joint Genome Institute"/>
            <person name="Baroncelli R."/>
            <person name="Diaz J.F."/>
            <person name="Benocci T."/>
            <person name="Peng M."/>
            <person name="Battaglia E."/>
            <person name="Haridas S."/>
            <person name="Andreopoulos W."/>
            <person name="Labutti K."/>
            <person name="Pangilinan J."/>
            <person name="Floch G.L."/>
            <person name="Makela M.R."/>
            <person name="Henrissat B."/>
            <person name="Grigoriev I.V."/>
            <person name="Crouch J.A."/>
            <person name="De Vries R.P."/>
            <person name="Sukno S.A."/>
            <person name="Thon M.R."/>
        </authorList>
    </citation>
    <scope>NUCLEOTIDE SEQUENCE</scope>
    <source>
        <strain evidence="2">MAFF235873</strain>
    </source>
</reference>
<protein>
    <submittedName>
        <fullName evidence="2">Uncharacterized protein</fullName>
    </submittedName>
</protein>
<accession>A0AAD9HUP2</accession>
<comment type="caution">
    <text evidence="2">The sequence shown here is derived from an EMBL/GenBank/DDBJ whole genome shotgun (WGS) entry which is preliminary data.</text>
</comment>
<feature type="compositionally biased region" description="Polar residues" evidence="1">
    <location>
        <begin position="40"/>
        <end position="70"/>
    </location>
</feature>
<keyword evidence="3" id="KW-1185">Reference proteome</keyword>
<sequence length="367" mass="40590">MSQNEMPELKAENGYTGSVSDMRFVLRRRETARSADSGETGATTLPSLSRQRSTDRSWNPSRTSTFTYSRGSPLDPELLSSSPDFHQTGRSTLPRTSSHRNSGPGPTHLSSDFGRDFPALDTPDTDFVPFLAWRMTWTDGNRSRAEIDRTLFQLLSSLDAGLESDRAGKWYRTAFECTQAQLLERFQCLLKTMPSLFGQSEAAHAVRGSTADSIADDPLATSVTATADSESLRLAQRSAENHDAKETCGSFPPRESTLFGSTDVDTADGLLNGDDGSFHCVKPDPATGAEPYDASSITRNSYSKTLDEFLLRRVLDVSRDVFGAFVPRDGSFVTHTMCKRFWGSVDTILRVRLFFAMVMTLRHRVSC</sequence>
<feature type="compositionally biased region" description="Low complexity" evidence="1">
    <location>
        <begin position="72"/>
        <end position="84"/>
    </location>
</feature>
<dbReference type="AlphaFoldDB" id="A0AAD9HUP2"/>
<dbReference type="Proteomes" id="UP001232148">
    <property type="component" value="Unassembled WGS sequence"/>
</dbReference>
<evidence type="ECO:0000313" key="2">
    <source>
        <dbReference type="EMBL" id="KAK2035641.1"/>
    </source>
</evidence>
<dbReference type="EMBL" id="MU842808">
    <property type="protein sequence ID" value="KAK2035641.1"/>
    <property type="molecule type" value="Genomic_DNA"/>
</dbReference>
<feature type="region of interest" description="Disordered" evidence="1">
    <location>
        <begin position="1"/>
        <end position="116"/>
    </location>
</feature>
<evidence type="ECO:0000256" key="1">
    <source>
        <dbReference type="SAM" id="MobiDB-lite"/>
    </source>
</evidence>
<evidence type="ECO:0000313" key="3">
    <source>
        <dbReference type="Proteomes" id="UP001232148"/>
    </source>
</evidence>
<proteinExistence type="predicted"/>
<gene>
    <name evidence="2" type="ORF">LX32DRAFT_3311</name>
</gene>